<keyword evidence="17" id="KW-0342">GTP-binding</keyword>
<comment type="function">
    <text evidence="23">Transports the viral genome to neighboring plant cells directly through plasmosdesmata, without any budding. The movement protein allows efficient cell to cell propagation, by bypassing the host cell wall barrier. Acts by forming a tubular structure at the host plasmodesmata, enlarging it enough to allow free passage of virion capsids. Binds to GTP and to single-stranded RNA and single-stranded DNA in a non-sequence-specific manner.</text>
</comment>
<evidence type="ECO:0000256" key="10">
    <source>
        <dbReference type="ARBA" id="ARBA00022741"/>
    </source>
</evidence>
<evidence type="ECO:0000256" key="7">
    <source>
        <dbReference type="ARBA" id="ARBA00022561"/>
    </source>
</evidence>
<keyword evidence="7" id="KW-0167">Capsid protein</keyword>
<dbReference type="GO" id="GO:0039617">
    <property type="term" value="C:T=3 icosahedral viral capsid"/>
    <property type="evidence" value="ECO:0007669"/>
    <property type="project" value="UniProtKB-KW"/>
</dbReference>
<dbReference type="InterPro" id="IPR029053">
    <property type="entry name" value="Viral_coat"/>
</dbReference>
<evidence type="ECO:0000256" key="11">
    <source>
        <dbReference type="ARBA" id="ARBA00022844"/>
    </source>
</evidence>
<keyword evidence="14" id="KW-1142">T=3 icosahedral capsid protein</keyword>
<evidence type="ECO:0000256" key="1">
    <source>
        <dbReference type="ARBA" id="ARBA00003642"/>
    </source>
</evidence>
<evidence type="ECO:0000256" key="20">
    <source>
        <dbReference type="ARBA" id="ARBA00031918"/>
    </source>
</evidence>
<organism evidence="27">
    <name type="scientific">Red clover mottle virus</name>
    <name type="common">RCMV</name>
    <dbReference type="NCBI Taxonomy" id="12262"/>
    <lineage>
        <taxon>Viruses</taxon>
        <taxon>Riboviria</taxon>
        <taxon>Orthornavirae</taxon>
        <taxon>Pisuviricota</taxon>
        <taxon>Pisoniviricetes</taxon>
        <taxon>Picornavirales</taxon>
        <taxon>Secoviridae</taxon>
        <taxon>Comovirinae</taxon>
        <taxon>Comovirus</taxon>
        <taxon>Comovirus trifolii</taxon>
    </lineage>
</organism>
<keyword evidence="11" id="KW-0946">Virion</keyword>
<evidence type="ECO:0000256" key="13">
    <source>
        <dbReference type="ARBA" id="ARBA00023031"/>
    </source>
</evidence>
<feature type="region of interest" description="Disordered" evidence="26">
    <location>
        <begin position="373"/>
        <end position="399"/>
    </location>
</feature>
<evidence type="ECO:0000256" key="5">
    <source>
        <dbReference type="ARBA" id="ARBA00022448"/>
    </source>
</evidence>
<dbReference type="GO" id="GO:0003677">
    <property type="term" value="F:DNA binding"/>
    <property type="evidence" value="ECO:0007669"/>
    <property type="project" value="UniProtKB-KW"/>
</dbReference>
<evidence type="ECO:0000256" key="3">
    <source>
        <dbReference type="ARBA" id="ARBA00004621"/>
    </source>
</evidence>
<dbReference type="EMBL" id="MG600295">
    <property type="protein sequence ID" value="AWK57383.1"/>
    <property type="molecule type" value="Genomic_RNA"/>
</dbReference>
<comment type="subunit">
    <text evidence="25">Interacts with the large capsid protein.</text>
</comment>
<evidence type="ECO:0000256" key="4">
    <source>
        <dbReference type="ARBA" id="ARBA00022361"/>
    </source>
</evidence>
<evidence type="ECO:0000256" key="25">
    <source>
        <dbReference type="ARBA" id="ARBA00046913"/>
    </source>
</evidence>
<dbReference type="Pfam" id="PF02247">
    <property type="entry name" value="Como_LCP"/>
    <property type="match status" value="1"/>
</dbReference>
<keyword evidence="10" id="KW-0547">Nucleotide-binding</keyword>
<keyword evidence="15" id="KW-1031">Host cell junction</keyword>
<evidence type="ECO:0000256" key="17">
    <source>
        <dbReference type="ARBA" id="ARBA00023134"/>
    </source>
</evidence>
<evidence type="ECO:0000256" key="18">
    <source>
        <dbReference type="ARBA" id="ARBA00023280"/>
    </source>
</evidence>
<proteinExistence type="predicted"/>
<evidence type="ECO:0000256" key="19">
    <source>
        <dbReference type="ARBA" id="ARBA00030233"/>
    </source>
</evidence>
<evidence type="ECO:0000256" key="14">
    <source>
        <dbReference type="ARBA" id="ARBA00023060"/>
    </source>
</evidence>
<dbReference type="GO" id="GO:0005198">
    <property type="term" value="F:structural molecule activity"/>
    <property type="evidence" value="ECO:0007669"/>
    <property type="project" value="InterPro"/>
</dbReference>
<keyword evidence="6" id="KW-0941">Suppressor of RNA silencing</keyword>
<keyword evidence="16" id="KW-0238">DNA-binding</keyword>
<dbReference type="InterPro" id="IPR003181">
    <property type="entry name" value="Como_LCP"/>
</dbReference>
<organismHost>
    <name type="scientific">Trifolium pratense</name>
    <name type="common">Red clover</name>
    <dbReference type="NCBI Taxonomy" id="57577"/>
</organismHost>
<evidence type="ECO:0000256" key="15">
    <source>
        <dbReference type="ARBA" id="ARBA00023081"/>
    </source>
</evidence>
<keyword evidence="12" id="KW-0694">RNA-binding</keyword>
<comment type="subcellular location">
    <subcellularLocation>
        <location evidence="3">Host cell junction</location>
        <location evidence="3">Host plasmodesma</location>
    </subcellularLocation>
    <subcellularLocation>
        <location evidence="2">Virion</location>
    </subcellularLocation>
</comment>
<keyword evidence="5" id="KW-0813">Transport</keyword>
<protein>
    <recommendedName>
        <fullName evidence="4">RNA2 polyprotein</fullName>
    </recommendedName>
    <alternativeName>
        <fullName evidence="21">Genome polyprotein M</fullName>
    </alternativeName>
    <alternativeName>
        <fullName evidence="22">M RNA polyprotein</fullName>
    </alternativeName>
    <alternativeName>
        <fullName evidence="19">Middle component RNA polyprotein</fullName>
    </alternativeName>
    <alternativeName>
        <fullName evidence="20">P2</fullName>
    </alternativeName>
</protein>
<dbReference type="SUPFAM" id="SSF88633">
    <property type="entry name" value="Positive stranded ssRNA viruses"/>
    <property type="match status" value="3"/>
</dbReference>
<dbReference type="Pfam" id="PF02248">
    <property type="entry name" value="Como_SCP"/>
    <property type="match status" value="1"/>
</dbReference>
<dbReference type="InterPro" id="IPR003182">
    <property type="entry name" value="RNA2_polyprotein"/>
</dbReference>
<comment type="subunit">
    <text evidence="24">Interacts (via C-terminus) with the large capsid protein.</text>
</comment>
<dbReference type="GO" id="GO:0046740">
    <property type="term" value="P:transport of virus in host, cell to cell"/>
    <property type="evidence" value="ECO:0007669"/>
    <property type="project" value="UniProtKB-KW"/>
</dbReference>
<dbReference type="GO" id="GO:0003723">
    <property type="term" value="F:RNA binding"/>
    <property type="evidence" value="ECO:0007669"/>
    <property type="project" value="UniProtKB-KW"/>
</dbReference>
<evidence type="ECO:0000256" key="24">
    <source>
        <dbReference type="ARBA" id="ARBA00046473"/>
    </source>
</evidence>
<evidence type="ECO:0000256" key="9">
    <source>
        <dbReference type="ARBA" id="ARBA00022632"/>
    </source>
</evidence>
<dbReference type="GO" id="GO:0052170">
    <property type="term" value="P:symbiont-mediated suppression of host innate immune response"/>
    <property type="evidence" value="ECO:0007669"/>
    <property type="project" value="UniProtKB-KW"/>
</dbReference>
<keyword evidence="13" id="KW-0916">Viral movement protein</keyword>
<evidence type="ECO:0000256" key="26">
    <source>
        <dbReference type="SAM" id="MobiDB-lite"/>
    </source>
</evidence>
<dbReference type="GO" id="GO:0005525">
    <property type="term" value="F:GTP binding"/>
    <property type="evidence" value="ECO:0007669"/>
    <property type="project" value="UniProtKB-KW"/>
</dbReference>
<evidence type="ECO:0000256" key="6">
    <source>
        <dbReference type="ARBA" id="ARBA00022463"/>
    </source>
</evidence>
<name>A0A2U8JA58_RCMV</name>
<keyword evidence="18" id="KW-0899">Viral immunoevasion</keyword>
<evidence type="ECO:0000256" key="22">
    <source>
        <dbReference type="ARBA" id="ARBA00033402"/>
    </source>
</evidence>
<keyword evidence="8" id="KW-0945">Host-virus interaction</keyword>
<evidence type="ECO:0000256" key="21">
    <source>
        <dbReference type="ARBA" id="ARBA00032125"/>
    </source>
</evidence>
<dbReference type="GO" id="GO:0044219">
    <property type="term" value="C:host cell plasmodesma"/>
    <property type="evidence" value="ECO:0007669"/>
    <property type="project" value="UniProtKB-SubCell"/>
</dbReference>
<sequence>MLGISNLCRYYQGQRRVCANKFYQKYANHSDLCFFDLWEISANNLWIKLTFVLILCLFEVISGLEYLGKMAQEILKQGIPANVLQEKANLFKKASANNKIKDEIPNALSLYQNHSFFQKLKHLADKKNLDITSLPGGREVEYKHLDAGHLLADTNVVIDVPLVPQLAARTPTDYNFGTSRDKSATALHVGAIEVVIQSYASSECDLMAGMMLVDTFHSRPENAIRSVYIVPIRGGMFMRALCFPNTLVPMDSDINNRFKVVFSLPNNDFPQGSKLGHVSINMAGCTTSLSKTYVPSPLLTEELGREAATVIQYLGRDTYAMQTSNVPTSDEISRMVFNFHMEGKLSMHKTGSLSSILSKSKSLRYTVGGNKSRNKLADKAHDEEAESSDSKGIIDPKDGNVFANPQTDTDLFKLSLDDTSSPKGSLLDTRFAQKKVLIPKAMAGGADLLSSNLYDVLSGSSFRASLALARTHVVEGKIRCICTINLPENTGCCLAITVNSSNRGQFSTDIYTTGSQDRILWNPACSKNCDFSFNPNPCGTAWSLEFLRRTKFHLSVTCVSGWSAQPQTDIAMTMDWYVSNKPCVPCIYNVGTPGQNVWVNRWMGKLSFPQGSQNQFKQMPLAIGGGAGAKNSILMNMTNAFLSLWRYFHGDLVFEVQKMSSPFIKSTVTFFIGFGGLPFSENLEDFPNKLIQFGEVQERVEITFTRKEFLTAWSTQVDPAGPVAGDGCPYLCAMVHDSTASTITGDFNLGVTLLRIENFVGIGRNPGIQGARLLGSMQAEAQSGVVRTTDGVYSTCFRVRTPLALKDSGSFTCDLIGGGITTDSNTGWSLTALNTPVANLLRTAAWKRGTIHVQVAMFGSTVKRSDWTSTVQLFLRQSMNTSSYDARVWVISKPGAAILEFSFDVEGPNNGFEMWEANWASQTSWFLEFLISNVTQNTLFEVSMKLDSNFCVAGTTLMPPFSVTASPDSRPLLGVKTSTPAKKYVGGSLQAGPSPD</sequence>
<evidence type="ECO:0000256" key="12">
    <source>
        <dbReference type="ARBA" id="ARBA00022884"/>
    </source>
</evidence>
<feature type="compositionally biased region" description="Basic and acidic residues" evidence="26">
    <location>
        <begin position="375"/>
        <end position="398"/>
    </location>
</feature>
<evidence type="ECO:0000256" key="16">
    <source>
        <dbReference type="ARBA" id="ARBA00023125"/>
    </source>
</evidence>
<keyword evidence="9" id="KW-1090">Inhibition of host innate immune response by virus</keyword>
<accession>A0A2U8JA58</accession>
<evidence type="ECO:0000256" key="2">
    <source>
        <dbReference type="ARBA" id="ARBA00004328"/>
    </source>
</evidence>
<evidence type="ECO:0000256" key="23">
    <source>
        <dbReference type="ARBA" id="ARBA00046110"/>
    </source>
</evidence>
<comment type="function">
    <text evidence="1">Responsible for viral RNA2 accumulation. May function by recruiting the RNA1-encoded polyprotein that contains the replication protein to RNA2 and enable its replication.</text>
</comment>
<dbReference type="Gene3D" id="2.60.120.20">
    <property type="match status" value="2"/>
</dbReference>
<reference evidence="27" key="1">
    <citation type="submission" date="2017-12" db="EMBL/GenBank/DDBJ databases">
        <title>Diversity of viruses infecting red clover.</title>
        <authorList>
            <person name="Koloniuk I."/>
            <person name="Franova J."/>
            <person name="Pribylova J."/>
        </authorList>
    </citation>
    <scope>NUCLEOTIDE SEQUENCE</scope>
    <source>
        <strain evidence="27">RCMV-PV1</strain>
    </source>
</reference>
<evidence type="ECO:0000256" key="8">
    <source>
        <dbReference type="ARBA" id="ARBA00022581"/>
    </source>
</evidence>
<evidence type="ECO:0000313" key="27">
    <source>
        <dbReference type="EMBL" id="AWK57383.1"/>
    </source>
</evidence>